<reference evidence="2" key="1">
    <citation type="journal article" date="2024" name="Front. Bioeng. Biotechnol.">
        <title>Genome-scale model development and genomic sequencing of the oleaginous clade Lipomyces.</title>
        <authorList>
            <person name="Czajka J.J."/>
            <person name="Han Y."/>
            <person name="Kim J."/>
            <person name="Mondo S.J."/>
            <person name="Hofstad B.A."/>
            <person name="Robles A."/>
            <person name="Haridas S."/>
            <person name="Riley R."/>
            <person name="LaButti K."/>
            <person name="Pangilinan J."/>
            <person name="Andreopoulos W."/>
            <person name="Lipzen A."/>
            <person name="Yan J."/>
            <person name="Wang M."/>
            <person name="Ng V."/>
            <person name="Grigoriev I.V."/>
            <person name="Spatafora J.W."/>
            <person name="Magnuson J.K."/>
            <person name="Baker S.E."/>
            <person name="Pomraning K.R."/>
        </authorList>
    </citation>
    <scope>NUCLEOTIDE SEQUENCE [LARGE SCALE GENOMIC DNA]</scope>
    <source>
        <strain evidence="2">CBS 7786</strain>
    </source>
</reference>
<name>A0ACC3SUS1_LIPKO</name>
<sequence>MTIEKMFSALTHFRLQRETLTKNLVSSAYTASDSTSFKQDARSTSSHEKKQPKKFKINKHKNNFGNNNNNNRSTRPVTLPHGKDCRIKTFQLKKLQQQNSVHSATLDSVAESEESVTNDNILPALFAESPLTENNECESASGDDGAVASAFYSSLGGDTLDAWMLDSGATAHMTADITCFRTFKRWTRPANVTFAGKGMQGAVIGSGEVALRMSTVKNNPPSLLILKNVLHIPSLRQNLLSTYVLGQDGIEVRIHNGGFHLYRASNALAPVF</sequence>
<comment type="caution">
    <text evidence="1">The sequence shown here is derived from an EMBL/GenBank/DDBJ whole genome shotgun (WGS) entry which is preliminary data.</text>
</comment>
<gene>
    <name evidence="1" type="ORF">V1525DRAFT_458790</name>
</gene>
<organism evidence="1 2">
    <name type="scientific">Lipomyces kononenkoae</name>
    <name type="common">Yeast</name>
    <dbReference type="NCBI Taxonomy" id="34357"/>
    <lineage>
        <taxon>Eukaryota</taxon>
        <taxon>Fungi</taxon>
        <taxon>Dikarya</taxon>
        <taxon>Ascomycota</taxon>
        <taxon>Saccharomycotina</taxon>
        <taxon>Lipomycetes</taxon>
        <taxon>Lipomycetales</taxon>
        <taxon>Lipomycetaceae</taxon>
        <taxon>Lipomyces</taxon>
    </lineage>
</organism>
<accession>A0ACC3SUS1</accession>
<protein>
    <submittedName>
        <fullName evidence="1">Uncharacterized protein</fullName>
    </submittedName>
</protein>
<dbReference type="Proteomes" id="UP001433508">
    <property type="component" value="Unassembled WGS sequence"/>
</dbReference>
<evidence type="ECO:0000313" key="2">
    <source>
        <dbReference type="Proteomes" id="UP001433508"/>
    </source>
</evidence>
<keyword evidence="2" id="KW-1185">Reference proteome</keyword>
<evidence type="ECO:0000313" key="1">
    <source>
        <dbReference type="EMBL" id="KAK9235131.1"/>
    </source>
</evidence>
<proteinExistence type="predicted"/>
<dbReference type="EMBL" id="MU971429">
    <property type="protein sequence ID" value="KAK9235131.1"/>
    <property type="molecule type" value="Genomic_DNA"/>
</dbReference>